<evidence type="ECO:0000256" key="7">
    <source>
        <dbReference type="ARBA" id="ARBA00023136"/>
    </source>
</evidence>
<protein>
    <recommendedName>
        <fullName evidence="11">Glycosyltransferase RgtA/B/C/D-like domain-containing protein</fullName>
    </recommendedName>
</protein>
<sequence length="577" mass="64890">MRKLLFGVILSSAFLLRVFALDVIPVGFTPDEASFGYDAYSLLKTAKDQWGHSFPLVLESFGDFKLPAYAYLSAPSVAMFGLNKFAVRLPNALLGTFAVYITYLLVLELQNSMRNKLSTSKAGQASLIAGKKSIAIISAVLLTISPWHIMMSRGAFEANLTTFFLPLGILLFLKGLKKVNLLYLSALVFGFNLFTYHSARFVTPLLVLILVVVYWNKINKLSLKSKIIPSFLFGMFCILSAYTLFIGGAARAKDISIFSGALNEASDKRIIAIYQGMSPTVARIFHNKYEVAAKRFLNNYTSYFSQKFLFVDGPAETTYGMIPGRGVLYWFELPLIFGFLYALFKQKEKNPLLIILFWILIAPIPAALTTGKGFAANRAVVSLPAIQIALAYGALALYGFIKHNLPRTLTRLTPVLGTVIVLLFTVSFLEDYFLLSPYKSAEGMLYGNLEVASWLKENSQDKEQVVVSKRLSEPHIYIAFANVWDPKEYQREIQAWKIYKDQRLLFIDQLEEYKLGKYTFRSIKYPADQTMSKSLLVGKLEEFPKDVFVIKQFSYLTGKPAVIVVQPTSEAYAQKTF</sequence>
<evidence type="ECO:0000313" key="9">
    <source>
        <dbReference type="EMBL" id="OGM60116.1"/>
    </source>
</evidence>
<keyword evidence="7 8" id="KW-0472">Membrane</keyword>
<accession>A0A1F8B7U5</accession>
<evidence type="ECO:0008006" key="11">
    <source>
        <dbReference type="Google" id="ProtNLM"/>
    </source>
</evidence>
<dbReference type="InterPro" id="IPR050297">
    <property type="entry name" value="LipidA_mod_glycosyltrf_83"/>
</dbReference>
<evidence type="ECO:0000256" key="8">
    <source>
        <dbReference type="SAM" id="Phobius"/>
    </source>
</evidence>
<reference evidence="9 10" key="1">
    <citation type="journal article" date="2016" name="Nat. Commun.">
        <title>Thousands of microbial genomes shed light on interconnected biogeochemical processes in an aquifer system.</title>
        <authorList>
            <person name="Anantharaman K."/>
            <person name="Brown C.T."/>
            <person name="Hug L.A."/>
            <person name="Sharon I."/>
            <person name="Castelle C.J."/>
            <person name="Probst A.J."/>
            <person name="Thomas B.C."/>
            <person name="Singh A."/>
            <person name="Wilkins M.J."/>
            <person name="Karaoz U."/>
            <person name="Brodie E.L."/>
            <person name="Williams K.H."/>
            <person name="Hubbard S.S."/>
            <person name="Banfield J.F."/>
        </authorList>
    </citation>
    <scope>NUCLEOTIDE SEQUENCE [LARGE SCALE GENOMIC DNA]</scope>
</reference>
<evidence type="ECO:0000313" key="10">
    <source>
        <dbReference type="Proteomes" id="UP000179018"/>
    </source>
</evidence>
<feature type="transmembrane region" description="Helical" evidence="8">
    <location>
        <begin position="412"/>
        <end position="429"/>
    </location>
</feature>
<evidence type="ECO:0000256" key="4">
    <source>
        <dbReference type="ARBA" id="ARBA00022679"/>
    </source>
</evidence>
<evidence type="ECO:0000256" key="1">
    <source>
        <dbReference type="ARBA" id="ARBA00004651"/>
    </source>
</evidence>
<organism evidence="9 10">
    <name type="scientific">Candidatus Woesebacteria bacterium RIFCSPLOWO2_01_FULL_39_10</name>
    <dbReference type="NCBI Taxonomy" id="1802516"/>
    <lineage>
        <taxon>Bacteria</taxon>
        <taxon>Candidatus Woeseibacteriota</taxon>
    </lineage>
</organism>
<feature type="transmembrane region" description="Helical" evidence="8">
    <location>
        <begin position="351"/>
        <end position="368"/>
    </location>
</feature>
<dbReference type="PANTHER" id="PTHR33908">
    <property type="entry name" value="MANNOSYLTRANSFERASE YKCB-RELATED"/>
    <property type="match status" value="1"/>
</dbReference>
<dbReference type="GO" id="GO:0009103">
    <property type="term" value="P:lipopolysaccharide biosynthetic process"/>
    <property type="evidence" value="ECO:0007669"/>
    <property type="project" value="UniProtKB-ARBA"/>
</dbReference>
<dbReference type="GO" id="GO:0016763">
    <property type="term" value="F:pentosyltransferase activity"/>
    <property type="evidence" value="ECO:0007669"/>
    <property type="project" value="TreeGrafter"/>
</dbReference>
<evidence type="ECO:0000256" key="3">
    <source>
        <dbReference type="ARBA" id="ARBA00022676"/>
    </source>
</evidence>
<evidence type="ECO:0000256" key="2">
    <source>
        <dbReference type="ARBA" id="ARBA00022475"/>
    </source>
</evidence>
<keyword evidence="5 8" id="KW-0812">Transmembrane</keyword>
<feature type="transmembrane region" description="Helical" evidence="8">
    <location>
        <begin position="230"/>
        <end position="250"/>
    </location>
</feature>
<proteinExistence type="predicted"/>
<dbReference type="STRING" id="1802516.A3A75_01800"/>
<feature type="transmembrane region" description="Helical" evidence="8">
    <location>
        <begin position="380"/>
        <end position="400"/>
    </location>
</feature>
<keyword evidence="2" id="KW-1003">Cell membrane</keyword>
<gene>
    <name evidence="9" type="ORF">A3A75_01800</name>
</gene>
<evidence type="ECO:0000256" key="5">
    <source>
        <dbReference type="ARBA" id="ARBA00022692"/>
    </source>
</evidence>
<keyword evidence="3" id="KW-0328">Glycosyltransferase</keyword>
<keyword evidence="6 8" id="KW-1133">Transmembrane helix</keyword>
<comment type="caution">
    <text evidence="9">The sequence shown here is derived from an EMBL/GenBank/DDBJ whole genome shotgun (WGS) entry which is preliminary data.</text>
</comment>
<evidence type="ECO:0000256" key="6">
    <source>
        <dbReference type="ARBA" id="ARBA00022989"/>
    </source>
</evidence>
<dbReference type="GO" id="GO:0005886">
    <property type="term" value="C:plasma membrane"/>
    <property type="evidence" value="ECO:0007669"/>
    <property type="project" value="UniProtKB-SubCell"/>
</dbReference>
<dbReference type="Proteomes" id="UP000179018">
    <property type="component" value="Unassembled WGS sequence"/>
</dbReference>
<dbReference type="EMBL" id="MGHC01000011">
    <property type="protein sequence ID" value="OGM60116.1"/>
    <property type="molecule type" value="Genomic_DNA"/>
</dbReference>
<keyword evidence="4" id="KW-0808">Transferase</keyword>
<name>A0A1F8B7U5_9BACT</name>
<comment type="subcellular location">
    <subcellularLocation>
        <location evidence="1">Cell membrane</location>
        <topology evidence="1">Multi-pass membrane protein</topology>
    </subcellularLocation>
</comment>
<feature type="transmembrane region" description="Helical" evidence="8">
    <location>
        <begin position="327"/>
        <end position="344"/>
    </location>
</feature>
<dbReference type="PANTHER" id="PTHR33908:SF11">
    <property type="entry name" value="MEMBRANE PROTEIN"/>
    <property type="match status" value="1"/>
</dbReference>
<dbReference type="AlphaFoldDB" id="A0A1F8B7U5"/>
<feature type="transmembrane region" description="Helical" evidence="8">
    <location>
        <begin position="155"/>
        <end position="173"/>
    </location>
</feature>
<feature type="transmembrane region" description="Helical" evidence="8">
    <location>
        <begin position="89"/>
        <end position="107"/>
    </location>
</feature>
<feature type="transmembrane region" description="Helical" evidence="8">
    <location>
        <begin position="202"/>
        <end position="218"/>
    </location>
</feature>